<gene>
    <name evidence="2" type="ORF">SAMN04487935_0210</name>
</gene>
<sequence length="246" mass="28559">MKTKIKLLALICFICQMSFAQEARKTWNARVMKDSLNVENIMVFNTSSRTSAITDNDGYFKILARANDTLVLSGWTLKSRKIVLKETDNPDNFKVKMEPIAYELTEVVVKKGEKKKKVKNSQAIVDQQYADDEKSSPNNIAMPNYDAIPNGVNFVRLYKDIAKLVRRNRPEEVEKLQFSESVLKKFDYNFFHKTLNLKDEEIKLFVMYCETDPKVKDFTVKETKFGLMDFMISKNEEFKKMVALGK</sequence>
<dbReference type="InterPro" id="IPR008969">
    <property type="entry name" value="CarboxyPept-like_regulatory"/>
</dbReference>
<evidence type="ECO:0008006" key="4">
    <source>
        <dbReference type="Google" id="ProtNLM"/>
    </source>
</evidence>
<organism evidence="2 3">
    <name type="scientific">Flavobacterium noncentrifugens</name>
    <dbReference type="NCBI Taxonomy" id="1128970"/>
    <lineage>
        <taxon>Bacteria</taxon>
        <taxon>Pseudomonadati</taxon>
        <taxon>Bacteroidota</taxon>
        <taxon>Flavobacteriia</taxon>
        <taxon>Flavobacteriales</taxon>
        <taxon>Flavobacteriaceae</taxon>
        <taxon>Flavobacterium</taxon>
    </lineage>
</organism>
<dbReference type="SUPFAM" id="SSF49464">
    <property type="entry name" value="Carboxypeptidase regulatory domain-like"/>
    <property type="match status" value="1"/>
</dbReference>
<dbReference type="AlphaFoldDB" id="A0A1G8RNS6"/>
<dbReference type="EMBL" id="FNEZ01000001">
    <property type="protein sequence ID" value="SDJ18579.1"/>
    <property type="molecule type" value="Genomic_DNA"/>
</dbReference>
<accession>A0A1G8RNS6</accession>
<feature type="signal peptide" evidence="1">
    <location>
        <begin position="1"/>
        <end position="20"/>
    </location>
</feature>
<dbReference type="RefSeq" id="WP_139171668.1">
    <property type="nucleotide sequence ID" value="NZ_BKAI01000001.1"/>
</dbReference>
<keyword evidence="1" id="KW-0732">Signal</keyword>
<keyword evidence="3" id="KW-1185">Reference proteome</keyword>
<name>A0A1G8RNS6_9FLAO</name>
<feature type="chain" id="PRO_5011501070" description="CarboxypepD_reg-like domain-containing protein" evidence="1">
    <location>
        <begin position="21"/>
        <end position="246"/>
    </location>
</feature>
<reference evidence="2 3" key="1">
    <citation type="submission" date="2016-10" db="EMBL/GenBank/DDBJ databases">
        <authorList>
            <person name="de Groot N.N."/>
        </authorList>
    </citation>
    <scope>NUCLEOTIDE SEQUENCE [LARGE SCALE GENOMIC DNA]</scope>
    <source>
        <strain evidence="2 3">CGMCC 1.10076</strain>
    </source>
</reference>
<dbReference type="STRING" id="1128970.SAMN04487935_0210"/>
<dbReference type="Proteomes" id="UP000199580">
    <property type="component" value="Unassembled WGS sequence"/>
</dbReference>
<evidence type="ECO:0000313" key="2">
    <source>
        <dbReference type="EMBL" id="SDJ18579.1"/>
    </source>
</evidence>
<evidence type="ECO:0000256" key="1">
    <source>
        <dbReference type="SAM" id="SignalP"/>
    </source>
</evidence>
<dbReference type="OrthoDB" id="1431099at2"/>
<proteinExistence type="predicted"/>
<protein>
    <recommendedName>
        <fullName evidence="4">CarboxypepD_reg-like domain-containing protein</fullName>
    </recommendedName>
</protein>
<evidence type="ECO:0000313" key="3">
    <source>
        <dbReference type="Proteomes" id="UP000199580"/>
    </source>
</evidence>